<evidence type="ECO:0000256" key="1">
    <source>
        <dbReference type="ARBA" id="ARBA00000900"/>
    </source>
</evidence>
<sequence>MDRPKSRTAAEIMQRADPSCKIWFVCKGKLICTRDDQKEIEAAISPLLPDFDHDGLHLSPHQDKDEVESELEFYDEIKEACLAAENLMKGALNEYFRREKADEEAVAALQKAKEYHKLYLEEVRKREELEGALANAKREIAQLRQATHPFQKQQNTTMDELQEEMAKKLTLERCMVDMNTDGGTIGQLIEPQKEYVQKQLDHDNSARELQVPLNQTKLTTYSLSSVIQSPFDEDCIPSYFFCPILQEVMRDP</sequence>
<accession>A0A0A9D8B5</accession>
<dbReference type="AlphaFoldDB" id="A0A0A9D8B5"/>
<dbReference type="EMBL" id="GBRH01214962">
    <property type="protein sequence ID" value="JAD82933.1"/>
    <property type="molecule type" value="Transcribed_RNA"/>
</dbReference>
<protein>
    <recommendedName>
        <fullName evidence="2">RING-type E3 ubiquitin transferase</fullName>
        <ecNumber evidence="2">2.3.2.27</ecNumber>
    </recommendedName>
</protein>
<dbReference type="GO" id="GO:0061630">
    <property type="term" value="F:ubiquitin protein ligase activity"/>
    <property type="evidence" value="ECO:0007669"/>
    <property type="project" value="UniProtKB-EC"/>
</dbReference>
<reference evidence="6" key="2">
    <citation type="journal article" date="2015" name="Data Brief">
        <title>Shoot transcriptome of the giant reed, Arundo donax.</title>
        <authorList>
            <person name="Barrero R.A."/>
            <person name="Guerrero F.D."/>
            <person name="Moolhuijzen P."/>
            <person name="Goolsby J.A."/>
            <person name="Tidwell J."/>
            <person name="Bellgard S.E."/>
            <person name="Bellgard M.I."/>
        </authorList>
    </citation>
    <scope>NUCLEOTIDE SEQUENCE</scope>
    <source>
        <tissue evidence="6">Shoot tissue taken approximately 20 cm above the soil surface</tissue>
    </source>
</reference>
<dbReference type="PANTHER" id="PTHR45647">
    <property type="entry name" value="OS02G0152300 PROTEIN"/>
    <property type="match status" value="1"/>
</dbReference>
<keyword evidence="3" id="KW-0833">Ubl conjugation pathway</keyword>
<evidence type="ECO:0000256" key="2">
    <source>
        <dbReference type="ARBA" id="ARBA00012483"/>
    </source>
</evidence>
<evidence type="ECO:0000259" key="5">
    <source>
        <dbReference type="PROSITE" id="PS51698"/>
    </source>
</evidence>
<proteinExistence type="predicted"/>
<feature type="domain" description="U-box" evidence="5">
    <location>
        <begin position="235"/>
        <end position="252"/>
    </location>
</feature>
<dbReference type="GO" id="GO:0016567">
    <property type="term" value="P:protein ubiquitination"/>
    <property type="evidence" value="ECO:0007669"/>
    <property type="project" value="InterPro"/>
</dbReference>
<dbReference type="InterPro" id="IPR051348">
    <property type="entry name" value="U-box_ubiquitin_ligases"/>
</dbReference>
<evidence type="ECO:0000313" key="6">
    <source>
        <dbReference type="EMBL" id="JAD82933.1"/>
    </source>
</evidence>
<name>A0A0A9D8B5_ARUDO</name>
<keyword evidence="4" id="KW-0175">Coiled coil</keyword>
<organism evidence="6">
    <name type="scientific">Arundo donax</name>
    <name type="common">Giant reed</name>
    <name type="synonym">Donax arundinaceus</name>
    <dbReference type="NCBI Taxonomy" id="35708"/>
    <lineage>
        <taxon>Eukaryota</taxon>
        <taxon>Viridiplantae</taxon>
        <taxon>Streptophyta</taxon>
        <taxon>Embryophyta</taxon>
        <taxon>Tracheophyta</taxon>
        <taxon>Spermatophyta</taxon>
        <taxon>Magnoliopsida</taxon>
        <taxon>Liliopsida</taxon>
        <taxon>Poales</taxon>
        <taxon>Poaceae</taxon>
        <taxon>PACMAD clade</taxon>
        <taxon>Arundinoideae</taxon>
        <taxon>Arundineae</taxon>
        <taxon>Arundo</taxon>
    </lineage>
</organism>
<comment type="catalytic activity">
    <reaction evidence="1">
        <text>S-ubiquitinyl-[E2 ubiquitin-conjugating enzyme]-L-cysteine + [acceptor protein]-L-lysine = [E2 ubiquitin-conjugating enzyme]-L-cysteine + N(6)-ubiquitinyl-[acceptor protein]-L-lysine.</text>
        <dbReference type="EC" id="2.3.2.27"/>
    </reaction>
</comment>
<dbReference type="EC" id="2.3.2.27" evidence="2"/>
<dbReference type="InterPro" id="IPR003613">
    <property type="entry name" value="Ubox_domain"/>
</dbReference>
<evidence type="ECO:0000256" key="3">
    <source>
        <dbReference type="ARBA" id="ARBA00022786"/>
    </source>
</evidence>
<reference evidence="6" key="1">
    <citation type="submission" date="2014-09" db="EMBL/GenBank/DDBJ databases">
        <authorList>
            <person name="Magalhaes I.L.F."/>
            <person name="Oliveira U."/>
            <person name="Santos F.R."/>
            <person name="Vidigal T.H.D.A."/>
            <person name="Brescovit A.D."/>
            <person name="Santos A.J."/>
        </authorList>
    </citation>
    <scope>NUCLEOTIDE SEQUENCE</scope>
    <source>
        <tissue evidence="6">Shoot tissue taken approximately 20 cm above the soil surface</tissue>
    </source>
</reference>
<feature type="coiled-coil region" evidence="4">
    <location>
        <begin position="119"/>
        <end position="146"/>
    </location>
</feature>
<evidence type="ECO:0000256" key="4">
    <source>
        <dbReference type="SAM" id="Coils"/>
    </source>
</evidence>
<dbReference type="PANTHER" id="PTHR45647:SF3">
    <property type="entry name" value="OS10G0552400 PROTEIN"/>
    <property type="match status" value="1"/>
</dbReference>
<dbReference type="PROSITE" id="PS51698">
    <property type="entry name" value="U_BOX"/>
    <property type="match status" value="1"/>
</dbReference>